<evidence type="ECO:0000313" key="1">
    <source>
        <dbReference type="EMBL" id="KAI3812363.1"/>
    </source>
</evidence>
<gene>
    <name evidence="1" type="ORF">L1987_17070</name>
</gene>
<sequence length="603" mass="68474">MLLIFLWLALIRIGNCCSVCDALGNCTLNVFNTSLILLSFCTTYSSFMVKPKRKDALEKCAGTDWSLVTTNDRKDTSTTLIPSFSYDRCSTIVDSLNQLYYVVEEIRKNISREDISQLHFSCEKERETENNDRFSEPMVWIGIYVAIASIFCILAMAADLLHGFRNKKFWFPCKYFSLNAASITVITVTMKLPVDLSGALPSHIDQATKLGSLAFMCTMMANLMPSLASMDNQTLLANVIGLSVLVITMIVNICIQINTSVIAHLPLYTWNHYHVLDCVMVAYIYMAMMLMLLVMIISSSLILPPSKKNLDSMYLATKILTDRSLQHIQMSKVEKLRQHVRRYWIMAESGSPQFVMVRTPLFPASGIICFLSLLMNLFIVLETLLPFKVATRADHIDENLNNYVLRIDKEVELAEKTLKGVSNSMNSFISKAEKEQNNNLLELLEKSTGFKGVENFDSDQVQPLLSIELVNSWSLPIVTLTCIAVALPNIHKDTVEKLFKSVDEGLSYTHIVEESLNCASQHVNLRKTNIFSACFTNIPRVITMKCHESVIEKREESVKFATELLGKTTKIIERLETYEVPSMDHEKMSYVDEWRLYFKQSIP</sequence>
<comment type="caution">
    <text evidence="1">The sequence shown here is derived from an EMBL/GenBank/DDBJ whole genome shotgun (WGS) entry which is preliminary data.</text>
</comment>
<dbReference type="EMBL" id="CM042023">
    <property type="protein sequence ID" value="KAI3812363.1"/>
    <property type="molecule type" value="Genomic_DNA"/>
</dbReference>
<dbReference type="Proteomes" id="UP001056120">
    <property type="component" value="Linkage Group LG06"/>
</dbReference>
<keyword evidence="2" id="KW-1185">Reference proteome</keyword>
<proteinExistence type="predicted"/>
<accession>A0ACB9IVV3</accession>
<evidence type="ECO:0000313" key="2">
    <source>
        <dbReference type="Proteomes" id="UP001056120"/>
    </source>
</evidence>
<organism evidence="1 2">
    <name type="scientific">Smallanthus sonchifolius</name>
    <dbReference type="NCBI Taxonomy" id="185202"/>
    <lineage>
        <taxon>Eukaryota</taxon>
        <taxon>Viridiplantae</taxon>
        <taxon>Streptophyta</taxon>
        <taxon>Embryophyta</taxon>
        <taxon>Tracheophyta</taxon>
        <taxon>Spermatophyta</taxon>
        <taxon>Magnoliopsida</taxon>
        <taxon>eudicotyledons</taxon>
        <taxon>Gunneridae</taxon>
        <taxon>Pentapetalae</taxon>
        <taxon>asterids</taxon>
        <taxon>campanulids</taxon>
        <taxon>Asterales</taxon>
        <taxon>Asteraceae</taxon>
        <taxon>Asteroideae</taxon>
        <taxon>Heliantheae alliance</taxon>
        <taxon>Millerieae</taxon>
        <taxon>Smallanthus</taxon>
    </lineage>
</organism>
<protein>
    <submittedName>
        <fullName evidence="1">Uncharacterized protein</fullName>
    </submittedName>
</protein>
<reference evidence="2" key="1">
    <citation type="journal article" date="2022" name="Mol. Ecol. Resour.">
        <title>The genomes of chicory, endive, great burdock and yacon provide insights into Asteraceae palaeo-polyploidization history and plant inulin production.</title>
        <authorList>
            <person name="Fan W."/>
            <person name="Wang S."/>
            <person name="Wang H."/>
            <person name="Wang A."/>
            <person name="Jiang F."/>
            <person name="Liu H."/>
            <person name="Zhao H."/>
            <person name="Xu D."/>
            <person name="Zhang Y."/>
        </authorList>
    </citation>
    <scope>NUCLEOTIDE SEQUENCE [LARGE SCALE GENOMIC DNA]</scope>
    <source>
        <strain evidence="2">cv. Yunnan</strain>
    </source>
</reference>
<reference evidence="1 2" key="2">
    <citation type="journal article" date="2022" name="Mol. Ecol. Resour.">
        <title>The genomes of chicory, endive, great burdock and yacon provide insights into Asteraceae paleo-polyploidization history and plant inulin production.</title>
        <authorList>
            <person name="Fan W."/>
            <person name="Wang S."/>
            <person name="Wang H."/>
            <person name="Wang A."/>
            <person name="Jiang F."/>
            <person name="Liu H."/>
            <person name="Zhao H."/>
            <person name="Xu D."/>
            <person name="Zhang Y."/>
        </authorList>
    </citation>
    <scope>NUCLEOTIDE SEQUENCE [LARGE SCALE GENOMIC DNA]</scope>
    <source>
        <strain evidence="2">cv. Yunnan</strain>
        <tissue evidence="1">Leaves</tissue>
    </source>
</reference>
<name>A0ACB9IVV3_9ASTR</name>